<sequence length="111" mass="12491">MDGIDPLESYDGMMHDDQEEFYPEGAHPGIPGLWRNPYFKKSSVDDTSSADSAAAAEFDENVHEKVHKHFSDYVAQVDERERHHGRRLSSSASSTAEVPHGSDKQEQHAEH</sequence>
<feature type="compositionally biased region" description="Basic and acidic residues" evidence="1">
    <location>
        <begin position="100"/>
        <end position="111"/>
    </location>
</feature>
<name>A0A1E3PYW9_LIPST</name>
<dbReference type="EMBL" id="KV454301">
    <property type="protein sequence ID" value="ODQ70102.1"/>
    <property type="molecule type" value="Genomic_DNA"/>
</dbReference>
<accession>A0A1E3PYW9</accession>
<evidence type="ECO:0000313" key="2">
    <source>
        <dbReference type="EMBL" id="ODQ70102.1"/>
    </source>
</evidence>
<reference evidence="2 3" key="1">
    <citation type="journal article" date="2016" name="Proc. Natl. Acad. Sci. U.S.A.">
        <title>Comparative genomics of biotechnologically important yeasts.</title>
        <authorList>
            <person name="Riley R."/>
            <person name="Haridas S."/>
            <person name="Wolfe K.H."/>
            <person name="Lopes M.R."/>
            <person name="Hittinger C.T."/>
            <person name="Goeker M."/>
            <person name="Salamov A.A."/>
            <person name="Wisecaver J.H."/>
            <person name="Long T.M."/>
            <person name="Calvey C.H."/>
            <person name="Aerts A.L."/>
            <person name="Barry K.W."/>
            <person name="Choi C."/>
            <person name="Clum A."/>
            <person name="Coughlan A.Y."/>
            <person name="Deshpande S."/>
            <person name="Douglass A.P."/>
            <person name="Hanson S.J."/>
            <person name="Klenk H.-P."/>
            <person name="LaButti K.M."/>
            <person name="Lapidus A."/>
            <person name="Lindquist E.A."/>
            <person name="Lipzen A.M."/>
            <person name="Meier-Kolthoff J.P."/>
            <person name="Ohm R.A."/>
            <person name="Otillar R.P."/>
            <person name="Pangilinan J.L."/>
            <person name="Peng Y."/>
            <person name="Rokas A."/>
            <person name="Rosa C.A."/>
            <person name="Scheuner C."/>
            <person name="Sibirny A.A."/>
            <person name="Slot J.C."/>
            <person name="Stielow J.B."/>
            <person name="Sun H."/>
            <person name="Kurtzman C.P."/>
            <person name="Blackwell M."/>
            <person name="Grigoriev I.V."/>
            <person name="Jeffries T.W."/>
        </authorList>
    </citation>
    <scope>NUCLEOTIDE SEQUENCE [LARGE SCALE GENOMIC DNA]</scope>
    <source>
        <strain evidence="2 3">NRRL Y-11557</strain>
    </source>
</reference>
<gene>
    <name evidence="2" type="ORF">LIPSTDRAFT_65806</name>
</gene>
<keyword evidence="3" id="KW-1185">Reference proteome</keyword>
<evidence type="ECO:0000313" key="3">
    <source>
        <dbReference type="Proteomes" id="UP000094385"/>
    </source>
</evidence>
<evidence type="ECO:0000256" key="1">
    <source>
        <dbReference type="SAM" id="MobiDB-lite"/>
    </source>
</evidence>
<dbReference type="OrthoDB" id="10341524at2759"/>
<protein>
    <submittedName>
        <fullName evidence="2">Uncharacterized protein</fullName>
    </submittedName>
</protein>
<feature type="region of interest" description="Disordered" evidence="1">
    <location>
        <begin position="73"/>
        <end position="111"/>
    </location>
</feature>
<dbReference type="Proteomes" id="UP000094385">
    <property type="component" value="Unassembled WGS sequence"/>
</dbReference>
<organism evidence="2 3">
    <name type="scientific">Lipomyces starkeyi NRRL Y-11557</name>
    <dbReference type="NCBI Taxonomy" id="675824"/>
    <lineage>
        <taxon>Eukaryota</taxon>
        <taxon>Fungi</taxon>
        <taxon>Dikarya</taxon>
        <taxon>Ascomycota</taxon>
        <taxon>Saccharomycotina</taxon>
        <taxon>Lipomycetes</taxon>
        <taxon>Lipomycetales</taxon>
        <taxon>Lipomycetaceae</taxon>
        <taxon>Lipomyces</taxon>
    </lineage>
</organism>
<feature type="region of interest" description="Disordered" evidence="1">
    <location>
        <begin position="1"/>
        <end position="28"/>
    </location>
</feature>
<proteinExistence type="predicted"/>
<dbReference type="AlphaFoldDB" id="A0A1E3PYW9"/>